<dbReference type="GO" id="GO:0003700">
    <property type="term" value="F:DNA-binding transcription factor activity"/>
    <property type="evidence" value="ECO:0007669"/>
    <property type="project" value="InterPro"/>
</dbReference>
<evidence type="ECO:0008006" key="8">
    <source>
        <dbReference type="Google" id="ProtNLM"/>
    </source>
</evidence>
<dbReference type="GO" id="GO:0003677">
    <property type="term" value="F:DNA binding"/>
    <property type="evidence" value="ECO:0007669"/>
    <property type="project" value="UniProtKB-KW"/>
</dbReference>
<feature type="compositionally biased region" description="Basic and acidic residues" evidence="5">
    <location>
        <begin position="596"/>
        <end position="616"/>
    </location>
</feature>
<evidence type="ECO:0000313" key="7">
    <source>
        <dbReference type="Proteomes" id="UP000276215"/>
    </source>
</evidence>
<name>A0A3N4J569_9PEZI</name>
<proteinExistence type="predicted"/>
<feature type="region of interest" description="Disordered" evidence="5">
    <location>
        <begin position="579"/>
        <end position="624"/>
    </location>
</feature>
<keyword evidence="7" id="KW-1185">Reference proteome</keyword>
<dbReference type="GO" id="GO:0005634">
    <property type="term" value="C:nucleus"/>
    <property type="evidence" value="ECO:0007669"/>
    <property type="project" value="UniProtKB-SubCell"/>
</dbReference>
<dbReference type="EMBL" id="ML120452">
    <property type="protein sequence ID" value="RPA93459.1"/>
    <property type="molecule type" value="Genomic_DNA"/>
</dbReference>
<evidence type="ECO:0000313" key="6">
    <source>
        <dbReference type="EMBL" id="RPA93459.1"/>
    </source>
</evidence>
<dbReference type="OrthoDB" id="1919336at2759"/>
<evidence type="ECO:0000256" key="4">
    <source>
        <dbReference type="ARBA" id="ARBA00023242"/>
    </source>
</evidence>
<dbReference type="PANTHER" id="PTHR46910">
    <property type="entry name" value="TRANSCRIPTION FACTOR PDR1"/>
    <property type="match status" value="1"/>
</dbReference>
<dbReference type="InterPro" id="IPR050987">
    <property type="entry name" value="AtrR-like"/>
</dbReference>
<dbReference type="STRING" id="1336337.A0A3N4J569"/>
<dbReference type="GO" id="GO:0046872">
    <property type="term" value="F:metal ion binding"/>
    <property type="evidence" value="ECO:0007669"/>
    <property type="project" value="UniProtKB-KW"/>
</dbReference>
<feature type="compositionally biased region" description="Polar residues" evidence="5">
    <location>
        <begin position="28"/>
        <end position="42"/>
    </location>
</feature>
<reference evidence="6 7" key="1">
    <citation type="journal article" date="2018" name="Nat. Ecol. Evol.">
        <title>Pezizomycetes genomes reveal the molecular basis of ectomycorrhizal truffle lifestyle.</title>
        <authorList>
            <person name="Murat C."/>
            <person name="Payen T."/>
            <person name="Noel B."/>
            <person name="Kuo A."/>
            <person name="Morin E."/>
            <person name="Chen J."/>
            <person name="Kohler A."/>
            <person name="Krizsan K."/>
            <person name="Balestrini R."/>
            <person name="Da Silva C."/>
            <person name="Montanini B."/>
            <person name="Hainaut M."/>
            <person name="Levati E."/>
            <person name="Barry K.W."/>
            <person name="Belfiori B."/>
            <person name="Cichocki N."/>
            <person name="Clum A."/>
            <person name="Dockter R.B."/>
            <person name="Fauchery L."/>
            <person name="Guy J."/>
            <person name="Iotti M."/>
            <person name="Le Tacon F."/>
            <person name="Lindquist E.A."/>
            <person name="Lipzen A."/>
            <person name="Malagnac F."/>
            <person name="Mello A."/>
            <person name="Molinier V."/>
            <person name="Miyauchi S."/>
            <person name="Poulain J."/>
            <person name="Riccioni C."/>
            <person name="Rubini A."/>
            <person name="Sitrit Y."/>
            <person name="Splivallo R."/>
            <person name="Traeger S."/>
            <person name="Wang M."/>
            <person name="Zifcakova L."/>
            <person name="Wipf D."/>
            <person name="Zambonelli A."/>
            <person name="Paolocci F."/>
            <person name="Nowrousian M."/>
            <person name="Ottonello S."/>
            <person name="Baldrian P."/>
            <person name="Spatafora J.W."/>
            <person name="Henrissat B."/>
            <person name="Nagy L.G."/>
            <person name="Aury J.M."/>
            <person name="Wincker P."/>
            <person name="Grigoriev I.V."/>
            <person name="Bonfante P."/>
            <person name="Martin F.M."/>
        </authorList>
    </citation>
    <scope>NUCLEOTIDE SEQUENCE [LARGE SCALE GENOMIC DNA]</scope>
    <source>
        <strain evidence="6 7">120613-1</strain>
    </source>
</reference>
<keyword evidence="2" id="KW-0479">Metal-binding</keyword>
<comment type="subcellular location">
    <subcellularLocation>
        <location evidence="1">Nucleus</location>
    </subcellularLocation>
</comment>
<evidence type="ECO:0000256" key="1">
    <source>
        <dbReference type="ARBA" id="ARBA00004123"/>
    </source>
</evidence>
<protein>
    <recommendedName>
        <fullName evidence="8">Transcription factor domain-containing protein</fullName>
    </recommendedName>
</protein>
<organism evidence="6 7">
    <name type="scientific">Choiromyces venosus 120613-1</name>
    <dbReference type="NCBI Taxonomy" id="1336337"/>
    <lineage>
        <taxon>Eukaryota</taxon>
        <taxon>Fungi</taxon>
        <taxon>Dikarya</taxon>
        <taxon>Ascomycota</taxon>
        <taxon>Pezizomycotina</taxon>
        <taxon>Pezizomycetes</taxon>
        <taxon>Pezizales</taxon>
        <taxon>Tuberaceae</taxon>
        <taxon>Choiromyces</taxon>
    </lineage>
</organism>
<keyword evidence="3" id="KW-0238">DNA-binding</keyword>
<sequence>MPAAFKPAPTHPRDPRLVAPPTRPTPRSWSSQKCHSADTGISTSEQTVSAELLRLLPKDCRVVDFPEEDPNLSKWRNNEPPKIYTLNDLPPYKIASKATSAFFASSACVLSFVEQDEVDRMMDLVYSGKGTLLMMCELLAVAAVASHWDSEISVKQRNNFFETVRYYSDDCVEQNDIVGMKILTLSAVFFIAEKRVSSWTFVCNALALVTKRKIPLNQRPDDISEKEWGRLRRLWRSLIFLESWLSGSLGRLPAWSIGYHNLELSESERTIGGTAQIRSNAHQLQLANIGVLMGNILKDVYVSPTVNLHIVRTYNRKCLNWFDALPNFMQLSSLLKHEVPPTERCSLYLIHLMYLGTIILLNRKVLIEVAKRGRNPEWKAEGDLEAADGFAKDCISAARTISSILEINYHDGLFRKCWIAIYCSWNASLILLFDTAQKKFQGYPHDEYSENYTKAAACVKILEYCAEEDKLAPAYLRLLQPFLTALAEYCPLLTPSLSPCDGLSAMSPTPPITSLPLLRQISPKNHIAHQVIDVLSKPFGGSSEIEVPSDGDYPCFTEHDKYWPSGDFEKPFPLEYQMPSPEESAWAPANGIRVTLSEDRKRQRDSGSHDSDSDSGHRKKRFSPAELEAFLKRVA</sequence>
<dbReference type="AlphaFoldDB" id="A0A3N4J569"/>
<gene>
    <name evidence="6" type="ORF">L873DRAFT_1705275</name>
</gene>
<dbReference type="CDD" id="cd12148">
    <property type="entry name" value="fungal_TF_MHR"/>
    <property type="match status" value="1"/>
</dbReference>
<dbReference type="Proteomes" id="UP000276215">
    <property type="component" value="Unassembled WGS sequence"/>
</dbReference>
<feature type="region of interest" description="Disordered" evidence="5">
    <location>
        <begin position="1"/>
        <end position="42"/>
    </location>
</feature>
<evidence type="ECO:0000256" key="5">
    <source>
        <dbReference type="SAM" id="MobiDB-lite"/>
    </source>
</evidence>
<evidence type="ECO:0000256" key="2">
    <source>
        <dbReference type="ARBA" id="ARBA00022723"/>
    </source>
</evidence>
<dbReference type="PANTHER" id="PTHR46910:SF3">
    <property type="entry name" value="HALOTOLERANCE PROTEIN 9-RELATED"/>
    <property type="match status" value="1"/>
</dbReference>
<accession>A0A3N4J569</accession>
<evidence type="ECO:0000256" key="3">
    <source>
        <dbReference type="ARBA" id="ARBA00023125"/>
    </source>
</evidence>
<keyword evidence="4" id="KW-0539">Nucleus</keyword>